<dbReference type="RefSeq" id="WP_130355924.1">
    <property type="nucleotide sequence ID" value="NZ_SGXC01000001.1"/>
</dbReference>
<sequence>MSSTSASFSRAGGLLLAYLHRGAEPSAETAFAGSLLTSLAREVERAGFDLLVLDDEPRVEGAAPRVRIDPFTAASFVATRTRHLGLAVTADAAYYEPFNLARLTASLDHITHGRAALNLVHDPARAAAINFGVRDRAAPADPDRHAREFLQVVRALWDSWEDDAFLRDKASGRFVDGDKVHAIAHRGEHFQVQGPLNVARPPQGQLPLVHVERSPASRPWAAAEADVVVVAAGDEGGVREAGQALRALAVREGRAANPPRVLAPIVPWVADTPDEARRLRARVAARPDAVAAIGTPDEIAATLQAWVARGLADGFAVLPAPEAGQWPRFAEQVVPALSRRGPIGPAAAGFAPTLRGRLGLARPANRHASLAQPVNG</sequence>
<dbReference type="PANTHER" id="PTHR30011">
    <property type="entry name" value="ALKANESULFONATE MONOOXYGENASE-RELATED"/>
    <property type="match status" value="1"/>
</dbReference>
<feature type="binding site" evidence="6">
    <location>
        <position position="89"/>
    </location>
    <ligand>
        <name>FMN</name>
        <dbReference type="ChEBI" id="CHEBI:58210"/>
    </ligand>
</feature>
<gene>
    <name evidence="8" type="ORF">EV675_0590</name>
</gene>
<dbReference type="PIRSF" id="PIRSF000337">
    <property type="entry name" value="NTA_MOA"/>
    <property type="match status" value="1"/>
</dbReference>
<dbReference type="Pfam" id="PF00296">
    <property type="entry name" value="Bac_luciferase"/>
    <property type="match status" value="1"/>
</dbReference>
<keyword evidence="1 6" id="KW-0285">Flavoprotein</keyword>
<evidence type="ECO:0000256" key="1">
    <source>
        <dbReference type="ARBA" id="ARBA00022630"/>
    </source>
</evidence>
<evidence type="ECO:0000259" key="7">
    <source>
        <dbReference type="Pfam" id="PF00296"/>
    </source>
</evidence>
<evidence type="ECO:0000313" key="8">
    <source>
        <dbReference type="EMBL" id="RZS84573.1"/>
    </source>
</evidence>
<comment type="caution">
    <text evidence="8">The sequence shown here is derived from an EMBL/GenBank/DDBJ whole genome shotgun (WGS) entry which is preliminary data.</text>
</comment>
<dbReference type="GO" id="GO:0004497">
    <property type="term" value="F:monooxygenase activity"/>
    <property type="evidence" value="ECO:0007669"/>
    <property type="project" value="UniProtKB-KW"/>
</dbReference>
<keyword evidence="2 6" id="KW-0288">FMN</keyword>
<evidence type="ECO:0000256" key="4">
    <source>
        <dbReference type="ARBA" id="ARBA00023033"/>
    </source>
</evidence>
<reference evidence="8 9" key="1">
    <citation type="submission" date="2019-02" db="EMBL/GenBank/DDBJ databases">
        <title>Genomic Encyclopedia of Type Strains, Phase IV (KMG-IV): sequencing the most valuable type-strain genomes for metagenomic binning, comparative biology and taxonomic classification.</title>
        <authorList>
            <person name="Goeker M."/>
        </authorList>
    </citation>
    <scope>NUCLEOTIDE SEQUENCE [LARGE SCALE GENOMIC DNA]</scope>
    <source>
        <strain evidence="8 9">K24</strain>
    </source>
</reference>
<feature type="binding site" evidence="6">
    <location>
        <position position="214"/>
    </location>
    <ligand>
        <name>FMN</name>
        <dbReference type="ChEBI" id="CHEBI:58210"/>
    </ligand>
</feature>
<name>A0A4Q7NI59_9BURK</name>
<dbReference type="InterPro" id="IPR051260">
    <property type="entry name" value="Diverse_substr_monoxygenases"/>
</dbReference>
<dbReference type="Gene3D" id="3.20.20.30">
    <property type="entry name" value="Luciferase-like domain"/>
    <property type="match status" value="1"/>
</dbReference>
<keyword evidence="4 8" id="KW-0503">Monooxygenase</keyword>
<dbReference type="AlphaFoldDB" id="A0A4Q7NI59"/>
<protein>
    <submittedName>
        <fullName evidence="8">Alkanesulfonate monooxygenase SsuD/methylene tetrahydromethanopterin reductase-like flavin-dependent oxidoreductase (Luciferase family)</fullName>
    </submittedName>
</protein>
<organism evidence="8 9">
    <name type="scientific">Pigmentiphaga kullae</name>
    <dbReference type="NCBI Taxonomy" id="151784"/>
    <lineage>
        <taxon>Bacteria</taxon>
        <taxon>Pseudomonadati</taxon>
        <taxon>Pseudomonadota</taxon>
        <taxon>Betaproteobacteria</taxon>
        <taxon>Burkholderiales</taxon>
        <taxon>Alcaligenaceae</taxon>
        <taxon>Pigmentiphaga</taxon>
    </lineage>
</organism>
<evidence type="ECO:0000256" key="6">
    <source>
        <dbReference type="PIRSR" id="PIRSR000337-1"/>
    </source>
</evidence>
<dbReference type="InterPro" id="IPR011251">
    <property type="entry name" value="Luciferase-like_dom"/>
</dbReference>
<feature type="binding site" evidence="6">
    <location>
        <position position="55"/>
    </location>
    <ligand>
        <name>FMN</name>
        <dbReference type="ChEBI" id="CHEBI:58210"/>
    </ligand>
</feature>
<feature type="domain" description="Luciferase-like" evidence="7">
    <location>
        <begin position="29"/>
        <end position="281"/>
    </location>
</feature>
<evidence type="ECO:0000256" key="2">
    <source>
        <dbReference type="ARBA" id="ARBA00022643"/>
    </source>
</evidence>
<dbReference type="Proteomes" id="UP000292445">
    <property type="component" value="Unassembled WGS sequence"/>
</dbReference>
<dbReference type="SUPFAM" id="SSF51679">
    <property type="entry name" value="Bacterial luciferase-like"/>
    <property type="match status" value="1"/>
</dbReference>
<keyword evidence="9" id="KW-1185">Reference proteome</keyword>
<dbReference type="EMBL" id="SGXC01000001">
    <property type="protein sequence ID" value="RZS84573.1"/>
    <property type="molecule type" value="Genomic_DNA"/>
</dbReference>
<evidence type="ECO:0000313" key="9">
    <source>
        <dbReference type="Proteomes" id="UP000292445"/>
    </source>
</evidence>
<accession>A0A4Q7NI59</accession>
<dbReference type="GO" id="GO:0016705">
    <property type="term" value="F:oxidoreductase activity, acting on paired donors, with incorporation or reduction of molecular oxygen"/>
    <property type="evidence" value="ECO:0007669"/>
    <property type="project" value="InterPro"/>
</dbReference>
<dbReference type="OrthoDB" id="4505903at2"/>
<evidence type="ECO:0000256" key="3">
    <source>
        <dbReference type="ARBA" id="ARBA00023002"/>
    </source>
</evidence>
<dbReference type="InterPro" id="IPR016215">
    <property type="entry name" value="NTA_MOA"/>
</dbReference>
<evidence type="ECO:0000256" key="5">
    <source>
        <dbReference type="ARBA" id="ARBA00033748"/>
    </source>
</evidence>
<dbReference type="InterPro" id="IPR036661">
    <property type="entry name" value="Luciferase-like_sf"/>
</dbReference>
<dbReference type="PANTHER" id="PTHR30011:SF16">
    <property type="entry name" value="C2H2 FINGER DOMAIN TRANSCRIPTION FACTOR (EUROFUNG)-RELATED"/>
    <property type="match status" value="1"/>
</dbReference>
<keyword evidence="3" id="KW-0560">Oxidoreductase</keyword>
<comment type="similarity">
    <text evidence="5">Belongs to the NtaA/SnaA/DszA monooxygenase family.</text>
</comment>
<proteinExistence type="inferred from homology"/>